<dbReference type="PANTHER" id="PTHR31302:SF0">
    <property type="entry name" value="TRANSMEMBRANE PROTEIN WITH METALLOPHOSPHOESTERASE DOMAIN"/>
    <property type="match status" value="1"/>
</dbReference>
<evidence type="ECO:0000256" key="1">
    <source>
        <dbReference type="SAM" id="SignalP"/>
    </source>
</evidence>
<protein>
    <submittedName>
        <fullName evidence="3">Putative metallophosphoesterase</fullName>
        <ecNumber evidence="3">3.1.-.-</ecNumber>
    </submittedName>
</protein>
<feature type="chain" id="PRO_5008534197" evidence="1">
    <location>
        <begin position="30"/>
        <end position="294"/>
    </location>
</feature>
<dbReference type="SUPFAM" id="SSF56300">
    <property type="entry name" value="Metallo-dependent phosphatases"/>
    <property type="match status" value="1"/>
</dbReference>
<dbReference type="OrthoDB" id="9780884at2"/>
<dbReference type="EMBL" id="CP016591">
    <property type="protein sequence ID" value="ANY21064.1"/>
    <property type="molecule type" value="Genomic_DNA"/>
</dbReference>
<reference evidence="3 4" key="1">
    <citation type="submission" date="2016-07" db="EMBL/GenBank/DDBJ databases">
        <title>Complete genome sequence of Altererythrobacter dongtanensis KCTC 22672, a type strain with esterase isolated from tidal flat.</title>
        <authorList>
            <person name="Cheng H."/>
            <person name="Wu Y.-H."/>
            <person name="Zhou P."/>
            <person name="Huo Y.-Y."/>
            <person name="Wang C.-S."/>
            <person name="Xu X.-W."/>
        </authorList>
    </citation>
    <scope>NUCLEOTIDE SEQUENCE [LARGE SCALE GENOMIC DNA]</scope>
    <source>
        <strain evidence="3 4">KCTC 22672</strain>
    </source>
</reference>
<gene>
    <name evidence="3" type="ORF">A6F68_02570</name>
</gene>
<dbReference type="PANTHER" id="PTHR31302">
    <property type="entry name" value="TRANSMEMBRANE PROTEIN WITH METALLOPHOSPHOESTERASE DOMAIN-RELATED"/>
    <property type="match status" value="1"/>
</dbReference>
<organism evidence="3 4">
    <name type="scientific">Tsuneonella dongtanensis</name>
    <dbReference type="NCBI Taxonomy" id="692370"/>
    <lineage>
        <taxon>Bacteria</taxon>
        <taxon>Pseudomonadati</taxon>
        <taxon>Pseudomonadota</taxon>
        <taxon>Alphaproteobacteria</taxon>
        <taxon>Sphingomonadales</taxon>
        <taxon>Erythrobacteraceae</taxon>
        <taxon>Tsuneonella</taxon>
    </lineage>
</organism>
<name>A0A1B2AFZ9_9SPHN</name>
<dbReference type="InterPro" id="IPR029052">
    <property type="entry name" value="Metallo-depent_PP-like"/>
</dbReference>
<dbReference type="Proteomes" id="UP000092932">
    <property type="component" value="Chromosome"/>
</dbReference>
<dbReference type="Gene3D" id="3.60.21.10">
    <property type="match status" value="1"/>
</dbReference>
<dbReference type="Pfam" id="PF00149">
    <property type="entry name" value="Metallophos"/>
    <property type="match status" value="1"/>
</dbReference>
<dbReference type="InterPro" id="IPR051158">
    <property type="entry name" value="Metallophosphoesterase_sf"/>
</dbReference>
<evidence type="ECO:0000259" key="2">
    <source>
        <dbReference type="Pfam" id="PF00149"/>
    </source>
</evidence>
<evidence type="ECO:0000313" key="3">
    <source>
        <dbReference type="EMBL" id="ANY21064.1"/>
    </source>
</evidence>
<evidence type="ECO:0000313" key="4">
    <source>
        <dbReference type="Proteomes" id="UP000092932"/>
    </source>
</evidence>
<dbReference type="STRING" id="692370.A6F68_02570"/>
<keyword evidence="3" id="KW-0378">Hydrolase</keyword>
<dbReference type="GO" id="GO:0016787">
    <property type="term" value="F:hydrolase activity"/>
    <property type="evidence" value="ECO:0007669"/>
    <property type="project" value="UniProtKB-KW"/>
</dbReference>
<proteinExistence type="predicted"/>
<dbReference type="InterPro" id="IPR004843">
    <property type="entry name" value="Calcineurin-like_PHP"/>
</dbReference>
<feature type="signal peptide" evidence="1">
    <location>
        <begin position="1"/>
        <end position="29"/>
    </location>
</feature>
<feature type="domain" description="Calcineurin-like phosphoesterase" evidence="2">
    <location>
        <begin position="57"/>
        <end position="191"/>
    </location>
</feature>
<sequence length="294" mass="32048">MPSAPRRRAWFKRAAILLVIVASAFAAKAWHDTMRDPVVKRLTVTLPMVEGPRTPGRIVLLTDIHVAGPDMPPARLARIVRQVNALKPDLVVLAGDFVSDKRTATRHYSTRQTVAPLAYLDRQAIKLAVPGNHDHWRDVEELERELARVSIGVLRNDVVNVGGLLVAGLDDDYTGQADVRKVTRKFTAMGRGGLVLSHSPDTFPRLPGSTGLMLAGHTHCGQIGWPWGGSPAPMSEYGQRYACGAVRENGNTLVTSAGLGTSVLPFRLFTQPEIWLIEVRPAPTKTAAGSLRRP</sequence>
<dbReference type="KEGG" id="ado:A6F68_02570"/>
<dbReference type="EC" id="3.1.-.-" evidence="3"/>
<keyword evidence="4" id="KW-1185">Reference proteome</keyword>
<dbReference type="AlphaFoldDB" id="A0A1B2AFZ9"/>
<keyword evidence="1" id="KW-0732">Signal</keyword>
<accession>A0A1B2AFZ9</accession>